<dbReference type="Gene3D" id="3.40.50.300">
    <property type="entry name" value="P-loop containing nucleotide triphosphate hydrolases"/>
    <property type="match status" value="1"/>
</dbReference>
<dbReference type="InterPro" id="IPR005021">
    <property type="entry name" value="Terminase_largesu-like"/>
</dbReference>
<evidence type="ECO:0000313" key="2">
    <source>
        <dbReference type="Proteomes" id="UP000221961"/>
    </source>
</evidence>
<dbReference type="Proteomes" id="UP000221961">
    <property type="component" value="Chromosome"/>
</dbReference>
<name>A0A291RBZ5_9NOCA</name>
<dbReference type="AlphaFoldDB" id="A0A291RBZ5"/>
<dbReference type="KEGG" id="ntp:CRH09_00475"/>
<accession>A0A291RBZ5</accession>
<dbReference type="SUPFAM" id="SSF52540">
    <property type="entry name" value="P-loop containing nucleoside triphosphate hydrolases"/>
    <property type="match status" value="1"/>
</dbReference>
<evidence type="ECO:0000313" key="1">
    <source>
        <dbReference type="EMBL" id="ATL64933.1"/>
    </source>
</evidence>
<reference evidence="1 2" key="1">
    <citation type="submission" date="2017-10" db="EMBL/GenBank/DDBJ databases">
        <title>Comparative genomics between pathogenic Norcardia.</title>
        <authorList>
            <person name="Zeng L."/>
        </authorList>
    </citation>
    <scope>NUCLEOTIDE SEQUENCE [LARGE SCALE GENOMIC DNA]</scope>
    <source>
        <strain evidence="1 2">NC_YFY_NT001</strain>
    </source>
</reference>
<sequence>MSVLLGVPVPRIHIVPGWEYSHGEDATDLMLHAGVRLYEWQEIVLDGALGVRGDGKWSAGTVGLSVSRQAGKSALLEARALTGVLLLGERQVVISAHEAKTNNVIFKRMRDYLTNSPYLKDLLKPGTDGIHKSKGEEGFTFADGAEIRFLARSNGSGRGFSPDCLLLDEAQMMSADEYEAVLGSVSAKRNPQVWLCGTPPPPNVAGDSFARLRASALAGEDRRAAWFEYSPPDDCDIDDRDNWALANPAWGLALQTETIERERAQFSEDGFCRERLGMWIFAGTPAVIDADLWTAAAVDDHGELVGPVSIGVDISPDRSTASIAVAGERAVGRYQVELVQHRVGTDWVVPKLLDMVANHDVKAVVVEGAGAAVTLALELERERIPVLSTSGTEWAGACGLFYDSVVNGTLAHLGDPALAVAVEAARKRQLEGRWAWARKSSESDITPVCAASLALFGHVKTRKRQRGSKKRAGLQVWS</sequence>
<gene>
    <name evidence="1" type="ORF">CRH09_00475</name>
</gene>
<dbReference type="EMBL" id="CP023778">
    <property type="protein sequence ID" value="ATL64933.1"/>
    <property type="molecule type" value="Genomic_DNA"/>
</dbReference>
<evidence type="ECO:0008006" key="3">
    <source>
        <dbReference type="Google" id="ProtNLM"/>
    </source>
</evidence>
<organism evidence="1 2">
    <name type="scientific">Nocardia terpenica</name>
    <dbReference type="NCBI Taxonomy" id="455432"/>
    <lineage>
        <taxon>Bacteria</taxon>
        <taxon>Bacillati</taxon>
        <taxon>Actinomycetota</taxon>
        <taxon>Actinomycetes</taxon>
        <taxon>Mycobacteriales</taxon>
        <taxon>Nocardiaceae</taxon>
        <taxon>Nocardia</taxon>
    </lineage>
</organism>
<dbReference type="InterPro" id="IPR027417">
    <property type="entry name" value="P-loop_NTPase"/>
</dbReference>
<dbReference type="PANTHER" id="PTHR41287">
    <property type="match status" value="1"/>
</dbReference>
<proteinExistence type="predicted"/>
<protein>
    <recommendedName>
        <fullName evidence="3">Terminase</fullName>
    </recommendedName>
</protein>
<dbReference type="PANTHER" id="PTHR41287:SF1">
    <property type="entry name" value="PROTEIN YMFN"/>
    <property type="match status" value="1"/>
</dbReference>